<dbReference type="Proteomes" id="UP000631114">
    <property type="component" value="Unassembled WGS sequence"/>
</dbReference>
<protein>
    <submittedName>
        <fullName evidence="2">Uncharacterized protein</fullName>
    </submittedName>
</protein>
<reference evidence="2 3" key="1">
    <citation type="submission" date="2020-10" db="EMBL/GenBank/DDBJ databases">
        <title>The Coptis chinensis genome and diversification of protoberbering-type alkaloids.</title>
        <authorList>
            <person name="Wang B."/>
            <person name="Shu S."/>
            <person name="Song C."/>
            <person name="Liu Y."/>
        </authorList>
    </citation>
    <scope>NUCLEOTIDE SEQUENCE [LARGE SCALE GENOMIC DNA]</scope>
    <source>
        <strain evidence="2">HL-2020</strain>
        <tissue evidence="2">Leaf</tissue>
    </source>
</reference>
<comment type="caution">
    <text evidence="2">The sequence shown here is derived from an EMBL/GenBank/DDBJ whole genome shotgun (WGS) entry which is preliminary data.</text>
</comment>
<evidence type="ECO:0000256" key="1">
    <source>
        <dbReference type="SAM" id="MobiDB-lite"/>
    </source>
</evidence>
<proteinExistence type="predicted"/>
<sequence length="596" mass="66317">MAECMVMRRIRDGENTVRSTATKPNDQLPEKASTTEPGDIFQDSTLELEKITQHTVNIEVGEIVDAVNSPTQTPGTLGPVENARTSIVAVNTGDQVIVLESIKDQVGGTLHEGEHTGYGIRSPYVQRRAIWEELLQLGLNAEAWAVAGDFNVVTSTVERKWGRLPCQTTANEFVDFINGNAVMDTTRWFTTIPKPHNIPFKFKKHWIKHESLKEVVKLNWEECLEDVPIRKVMKKLKRLKEAFKIWSWETFGDLKKKKKSVTDDLERMMKEQKDDPFNIQLQKMELNKEEELNVILDIKRHNGGRKLELVKPLKLSSPLAGVSSDRRLLWPPFLWPSSPPFSALDTSSSLPPYLETSSPYSSSLAVISPPLFLLISRHHLPTPPLGDSYPRASSPCDRLLLPSSSPFSTIDISSSLPPYLETSSPYSSSLGRLRILGPSSPLAIVSSAVVFSASLCIDPPPLPPYLETSSPTPPPLGRHISSLPPYLGHHLLLLLSASYPRAIVFFGRRLLWPSSSPFSAIDISSSLPPYLETSSPYSSSLAVVSSGRRLFWPPSPLAIVFSLLYYRYLLLSSSSSRDIISLLLLLSGRRLPAPLL</sequence>
<gene>
    <name evidence="2" type="ORF">IFM89_021129</name>
</gene>
<feature type="region of interest" description="Disordered" evidence="1">
    <location>
        <begin position="11"/>
        <end position="37"/>
    </location>
</feature>
<keyword evidence="3" id="KW-1185">Reference proteome</keyword>
<organism evidence="2 3">
    <name type="scientific">Coptis chinensis</name>
    <dbReference type="NCBI Taxonomy" id="261450"/>
    <lineage>
        <taxon>Eukaryota</taxon>
        <taxon>Viridiplantae</taxon>
        <taxon>Streptophyta</taxon>
        <taxon>Embryophyta</taxon>
        <taxon>Tracheophyta</taxon>
        <taxon>Spermatophyta</taxon>
        <taxon>Magnoliopsida</taxon>
        <taxon>Ranunculales</taxon>
        <taxon>Ranunculaceae</taxon>
        <taxon>Coptidoideae</taxon>
        <taxon>Coptis</taxon>
    </lineage>
</organism>
<evidence type="ECO:0000313" key="3">
    <source>
        <dbReference type="Proteomes" id="UP000631114"/>
    </source>
</evidence>
<feature type="compositionally biased region" description="Polar residues" evidence="1">
    <location>
        <begin position="16"/>
        <end position="25"/>
    </location>
</feature>
<evidence type="ECO:0000313" key="2">
    <source>
        <dbReference type="EMBL" id="KAF9610191.1"/>
    </source>
</evidence>
<dbReference type="AlphaFoldDB" id="A0A835I401"/>
<accession>A0A835I401</accession>
<name>A0A835I401_9MAGN</name>
<dbReference type="EMBL" id="JADFTS010000004">
    <property type="protein sequence ID" value="KAF9610191.1"/>
    <property type="molecule type" value="Genomic_DNA"/>
</dbReference>